<dbReference type="NCBIfam" id="TIGR02232">
    <property type="entry name" value="myxo_disulf_rpt"/>
    <property type="match status" value="1"/>
</dbReference>
<keyword evidence="3" id="KW-1015">Disulfide bond</keyword>
<comment type="caution">
    <text evidence="5">The sequence shown here is derived from an EMBL/GenBank/DDBJ whole genome shotgun (WGS) entry which is preliminary data.</text>
</comment>
<keyword evidence="1" id="KW-0732">Signal</keyword>
<evidence type="ECO:0000256" key="1">
    <source>
        <dbReference type="ARBA" id="ARBA00022729"/>
    </source>
</evidence>
<dbReference type="NCBIfam" id="TIGR03901">
    <property type="entry name" value="MYXO-CTERM"/>
    <property type="match status" value="1"/>
</dbReference>
<evidence type="ECO:0000256" key="3">
    <source>
        <dbReference type="ARBA" id="ARBA00023157"/>
    </source>
</evidence>
<feature type="compositionally biased region" description="Low complexity" evidence="4">
    <location>
        <begin position="441"/>
        <end position="490"/>
    </location>
</feature>
<dbReference type="InterPro" id="IPR011936">
    <property type="entry name" value="Myxo_disulph_rpt"/>
</dbReference>
<evidence type="ECO:0000256" key="2">
    <source>
        <dbReference type="ARBA" id="ARBA00022737"/>
    </source>
</evidence>
<evidence type="ECO:0000256" key="4">
    <source>
        <dbReference type="SAM" id="MobiDB-lite"/>
    </source>
</evidence>
<feature type="compositionally biased region" description="Low complexity" evidence="4">
    <location>
        <begin position="508"/>
        <end position="520"/>
    </location>
</feature>
<dbReference type="InterPro" id="IPR036465">
    <property type="entry name" value="vWFA_dom_sf"/>
</dbReference>
<dbReference type="Gene3D" id="3.40.50.410">
    <property type="entry name" value="von Willebrand factor, type A domain"/>
    <property type="match status" value="1"/>
</dbReference>
<gene>
    <name evidence="5" type="ORF">POL58_47950</name>
</gene>
<evidence type="ECO:0000313" key="6">
    <source>
        <dbReference type="Proteomes" id="UP001217838"/>
    </source>
</evidence>
<sequence length="560" mass="57220">MQQTAADHPLDVGARDAAIVLVTDGPWTDQSGATELAPPSADPALVAAELFEDMSVRTYVVALGEAADQPYADAIGVAGGTGPARLGVEPQGLTISIHAALHDFTANVRLPRCSPTMARVMVLLDASSSMLNVNGGTQAGGMGQHAWDQAREALAGFGSVFDRPALGATREQFTHFGLAVFGHDQPAPGEQKLLVDYGPCHKAPFAWALDPETSCELPGCTDPWAGPPITWTFKTGDQADPPFAEPVVSHMPRCDLHPDNPQACTGSGSHLHLGLQLVQDNLAAHKAACLAAGAAFPCTADTPFVNVLIVDFLHNSSDAAVQASLEAMHAGGVITRVIGFGPQVGAPNFTAQLEAMASWGSGGNLPPLQAMNQNQLELALAAIGDALPADPCCDIRVCTPPIRCGDGIVDADEECDDGNTILGDGCGLNCFLEPPDDTTTGDESTSGSDSDTSTSTGTTSSTTDALTGTSTTGTTMTSSTSTTTTSTATTEPVPTSDGPPTTQGPGETSDATSSSTSDPAGTGGPNSGDGCACTSGDPREHTSTGFLLALAGLAGRRRRR</sequence>
<evidence type="ECO:0000313" key="5">
    <source>
        <dbReference type="EMBL" id="MDC0675571.1"/>
    </source>
</evidence>
<feature type="region of interest" description="Disordered" evidence="4">
    <location>
        <begin position="437"/>
        <end position="545"/>
    </location>
</feature>
<proteinExistence type="predicted"/>
<dbReference type="InterPro" id="IPR024038">
    <property type="entry name" value="MYXO-CTERM"/>
</dbReference>
<accession>A0ABT5BN21</accession>
<dbReference type="Proteomes" id="UP001217838">
    <property type="component" value="Unassembled WGS sequence"/>
</dbReference>
<organism evidence="5 6">
    <name type="scientific">Nannocystis radixulma</name>
    <dbReference type="NCBI Taxonomy" id="2995305"/>
    <lineage>
        <taxon>Bacteria</taxon>
        <taxon>Pseudomonadati</taxon>
        <taxon>Myxococcota</taxon>
        <taxon>Polyangia</taxon>
        <taxon>Nannocystales</taxon>
        <taxon>Nannocystaceae</taxon>
        <taxon>Nannocystis</taxon>
    </lineage>
</organism>
<name>A0ABT5BN21_9BACT</name>
<keyword evidence="6" id="KW-1185">Reference proteome</keyword>
<reference evidence="5 6" key="1">
    <citation type="submission" date="2022-11" db="EMBL/GenBank/DDBJ databases">
        <title>Minimal conservation of predation-associated metabolite biosynthetic gene clusters underscores biosynthetic potential of Myxococcota including descriptions for ten novel species: Archangium lansinium sp. nov., Myxococcus landrumus sp. nov., Nannocystis bai.</title>
        <authorList>
            <person name="Ahearne A."/>
            <person name="Stevens C."/>
            <person name="Dowd S."/>
        </authorList>
    </citation>
    <scope>NUCLEOTIDE SEQUENCE [LARGE SCALE GENOMIC DNA]</scope>
    <source>
        <strain evidence="5 6">NCELM</strain>
    </source>
</reference>
<dbReference type="RefSeq" id="WP_272010777.1">
    <property type="nucleotide sequence ID" value="NZ_JAQNDN010000028.1"/>
</dbReference>
<protein>
    <submittedName>
        <fullName evidence="5">MYXO-CTERM sorting domain-containing protein</fullName>
    </submittedName>
</protein>
<dbReference type="EMBL" id="JAQNDN010000028">
    <property type="protein sequence ID" value="MDC0675571.1"/>
    <property type="molecule type" value="Genomic_DNA"/>
</dbReference>
<dbReference type="SUPFAM" id="SSF53300">
    <property type="entry name" value="vWA-like"/>
    <property type="match status" value="1"/>
</dbReference>
<keyword evidence="2" id="KW-0677">Repeat</keyword>